<feature type="compositionally biased region" description="Polar residues" evidence="1">
    <location>
        <begin position="174"/>
        <end position="186"/>
    </location>
</feature>
<feature type="region of interest" description="Disordered" evidence="1">
    <location>
        <begin position="163"/>
        <end position="201"/>
    </location>
</feature>
<name>A0A8K0JES0_9TREE</name>
<feature type="compositionally biased region" description="Basic and acidic residues" evidence="1">
    <location>
        <begin position="190"/>
        <end position="201"/>
    </location>
</feature>
<dbReference type="AlphaFoldDB" id="A0A8K0JES0"/>
<feature type="compositionally biased region" description="Basic and acidic residues" evidence="1">
    <location>
        <begin position="98"/>
        <end position="117"/>
    </location>
</feature>
<keyword evidence="3" id="KW-1185">Reference proteome</keyword>
<reference evidence="2" key="1">
    <citation type="submission" date="2020-04" db="EMBL/GenBank/DDBJ databases">
        <title>Analysis of mating type loci in Filobasidium floriforme.</title>
        <authorList>
            <person name="Nowrousian M."/>
        </authorList>
    </citation>
    <scope>NUCLEOTIDE SEQUENCE</scope>
    <source>
        <strain evidence="2">CBS 6242</strain>
    </source>
</reference>
<comment type="caution">
    <text evidence="2">The sequence shown here is derived from an EMBL/GenBank/DDBJ whole genome shotgun (WGS) entry which is preliminary data.</text>
</comment>
<protein>
    <submittedName>
        <fullName evidence="2">Uncharacterized protein</fullName>
    </submittedName>
</protein>
<evidence type="ECO:0000313" key="3">
    <source>
        <dbReference type="Proteomes" id="UP000812966"/>
    </source>
</evidence>
<organism evidence="2 3">
    <name type="scientific">Filobasidium floriforme</name>
    <dbReference type="NCBI Taxonomy" id="5210"/>
    <lineage>
        <taxon>Eukaryota</taxon>
        <taxon>Fungi</taxon>
        <taxon>Dikarya</taxon>
        <taxon>Basidiomycota</taxon>
        <taxon>Agaricomycotina</taxon>
        <taxon>Tremellomycetes</taxon>
        <taxon>Filobasidiales</taxon>
        <taxon>Filobasidiaceae</taxon>
        <taxon>Filobasidium</taxon>
    </lineage>
</organism>
<dbReference type="EMBL" id="JABELV010000220">
    <property type="protein sequence ID" value="KAG7527893.1"/>
    <property type="molecule type" value="Genomic_DNA"/>
</dbReference>
<feature type="region of interest" description="Disordered" evidence="1">
    <location>
        <begin position="62"/>
        <end position="132"/>
    </location>
</feature>
<gene>
    <name evidence="2" type="ORF">FFLO_06518</name>
</gene>
<sequence length="315" mass="35195">MPHLIVAEGLDHRSCSLLLGIYGHLHVSDRKDRLEVDGVIRLEPFLTRILMGENVYSQSSISISAPSDSSLKPYTDAINPDSSRDAGDKSIASSTGVDSEKRLEEAPPTGTEDRSDDGWSDWDDDKPSTLEEQIQQCQLASSVDETVRCYGGERTRAHLGGIRAASTRSHSKRGITNSVETPQQAPGQMKRPEVNGGKDLKEKPREFEGRCRKIDGQHFILPKAQGDSEKGFDEYVGIDRTKSDAFDPSSSSSVYIERLSHPTWATLPLWIWTLKFIWIMRLQRSRVNWIHPCDHCSPHEEVRNLPSKAINGFVG</sequence>
<dbReference type="Proteomes" id="UP000812966">
    <property type="component" value="Unassembled WGS sequence"/>
</dbReference>
<proteinExistence type="predicted"/>
<accession>A0A8K0JES0</accession>
<evidence type="ECO:0000256" key="1">
    <source>
        <dbReference type="SAM" id="MobiDB-lite"/>
    </source>
</evidence>
<evidence type="ECO:0000313" key="2">
    <source>
        <dbReference type="EMBL" id="KAG7527893.1"/>
    </source>
</evidence>